<sequence>MLLIATVGLSACGGYERDITLRKIRNTSNGPDEFTIVPGKPLEAPPSLTELPPPTPGAGNRTDQQPQADAVVALGGSAAAVQDRGISSADGALVAAASRGGVDPAIREKLAVEDEEFRRRKSRWLKFKIFRADEYYSAYEDQSVDPRAEQNRWRNAGAPTPTAPPPNK</sequence>
<keyword evidence="3" id="KW-1185">Reference proteome</keyword>
<dbReference type="STRING" id="1461694.ATO9_01050"/>
<reference evidence="2 3" key="1">
    <citation type="journal article" date="2015" name="Antonie Van Leeuwenhoek">
        <title>Pseudooceanicola atlanticus gen. nov. sp. nov., isolated from surface seawater of the Atlantic Ocean and reclassification of Oceanicola batsensis, Oceanicola marinus, Oceanicola nitratireducens, Oceanicola nanhaiensis, Oceanicola antarcticus and Oceanicola flagellatus, as Pseudooceanicola batsensis comb. nov., Pseudooceanicola marinus comb. nov., Pseudooceanicola nitratireducens comb. nov., Pseudooceanicola nanhaiensis comb. nov., Pseudooceanicola antarcticus comb. nov., and Pseudooceanicola flagellatus comb. nov.</title>
        <authorList>
            <person name="Lai Q."/>
            <person name="Li G."/>
            <person name="Liu X."/>
            <person name="Du Y."/>
            <person name="Sun F."/>
            <person name="Shao Z."/>
        </authorList>
    </citation>
    <scope>NUCLEOTIDE SEQUENCE [LARGE SCALE GENOMIC DNA]</scope>
    <source>
        <strain evidence="2 3">22II-s11g</strain>
    </source>
</reference>
<dbReference type="OrthoDB" id="7876689at2"/>
<dbReference type="EMBL" id="AQQX01000001">
    <property type="protein sequence ID" value="KGM50126.1"/>
    <property type="molecule type" value="Genomic_DNA"/>
</dbReference>
<gene>
    <name evidence="2" type="ORF">ATO9_01050</name>
</gene>
<feature type="region of interest" description="Disordered" evidence="1">
    <location>
        <begin position="37"/>
        <end position="67"/>
    </location>
</feature>
<name>A0A0A0EGM6_9RHOB</name>
<evidence type="ECO:0000313" key="3">
    <source>
        <dbReference type="Proteomes" id="UP000030004"/>
    </source>
</evidence>
<dbReference type="Proteomes" id="UP000030004">
    <property type="component" value="Unassembled WGS sequence"/>
</dbReference>
<proteinExistence type="predicted"/>
<dbReference type="InterPro" id="IPR021395">
    <property type="entry name" value="DUF3035"/>
</dbReference>
<feature type="compositionally biased region" description="Low complexity" evidence="1">
    <location>
        <begin position="41"/>
        <end position="50"/>
    </location>
</feature>
<feature type="region of interest" description="Disordered" evidence="1">
    <location>
        <begin position="141"/>
        <end position="168"/>
    </location>
</feature>
<evidence type="ECO:0000256" key="1">
    <source>
        <dbReference type="SAM" id="MobiDB-lite"/>
    </source>
</evidence>
<comment type="caution">
    <text evidence="2">The sequence shown here is derived from an EMBL/GenBank/DDBJ whole genome shotgun (WGS) entry which is preliminary data.</text>
</comment>
<dbReference type="AlphaFoldDB" id="A0A0A0EGM6"/>
<organism evidence="2 3">
    <name type="scientific">Pseudooceanicola atlanticus</name>
    <dbReference type="NCBI Taxonomy" id="1461694"/>
    <lineage>
        <taxon>Bacteria</taxon>
        <taxon>Pseudomonadati</taxon>
        <taxon>Pseudomonadota</taxon>
        <taxon>Alphaproteobacteria</taxon>
        <taxon>Rhodobacterales</taxon>
        <taxon>Paracoccaceae</taxon>
        <taxon>Pseudooceanicola</taxon>
    </lineage>
</organism>
<evidence type="ECO:0000313" key="2">
    <source>
        <dbReference type="EMBL" id="KGM50126.1"/>
    </source>
</evidence>
<accession>A0A0A0EGM6</accession>
<evidence type="ECO:0008006" key="4">
    <source>
        <dbReference type="Google" id="ProtNLM"/>
    </source>
</evidence>
<dbReference type="eggNOG" id="ENOG50319MP">
    <property type="taxonomic scope" value="Bacteria"/>
</dbReference>
<protein>
    <recommendedName>
        <fullName evidence="4">Pyruvate/2-oxoglutarate dehydrogenase complex, dihydrolipoamide acyltransferase (E2) component</fullName>
    </recommendedName>
</protein>
<dbReference type="Pfam" id="PF11233">
    <property type="entry name" value="DUF3035"/>
    <property type="match status" value="1"/>
</dbReference>